<dbReference type="GO" id="GO:0003700">
    <property type="term" value="F:DNA-binding transcription factor activity"/>
    <property type="evidence" value="ECO:0007669"/>
    <property type="project" value="UniProtKB-UniRule"/>
</dbReference>
<dbReference type="SMART" id="SM00521">
    <property type="entry name" value="CBF"/>
    <property type="match status" value="1"/>
</dbReference>
<keyword evidence="2 8" id="KW-0805">Transcription regulation</keyword>
<dbReference type="Pfam" id="PF02045">
    <property type="entry name" value="CBFB_NFYA"/>
    <property type="match status" value="1"/>
</dbReference>
<evidence type="ECO:0000313" key="9">
    <source>
        <dbReference type="EMBL" id="KAL2332244.1"/>
    </source>
</evidence>
<name>A0ABD1M8X4_9FABA</name>
<dbReference type="EMBL" id="JBGMDY010000006">
    <property type="protein sequence ID" value="KAL2332244.1"/>
    <property type="molecule type" value="Genomic_DNA"/>
</dbReference>
<dbReference type="Gene3D" id="6.10.250.2430">
    <property type="match status" value="1"/>
</dbReference>
<gene>
    <name evidence="9" type="ORF">Fmac_019825</name>
</gene>
<dbReference type="GO" id="GO:0003677">
    <property type="term" value="F:DNA binding"/>
    <property type="evidence" value="ECO:0007669"/>
    <property type="project" value="UniProtKB-KW"/>
</dbReference>
<keyword evidence="5 8" id="KW-0804">Transcription</keyword>
<dbReference type="PROSITE" id="PS51152">
    <property type="entry name" value="NFYA_HAP2_2"/>
    <property type="match status" value="1"/>
</dbReference>
<evidence type="ECO:0000256" key="2">
    <source>
        <dbReference type="ARBA" id="ARBA00023015"/>
    </source>
</evidence>
<dbReference type="PRINTS" id="PR00616">
    <property type="entry name" value="CCAATSUBUNTB"/>
</dbReference>
<reference evidence="9 10" key="1">
    <citation type="submission" date="2024-08" db="EMBL/GenBank/DDBJ databases">
        <title>Insights into the chromosomal genome structure of Flemingia macrophylla.</title>
        <authorList>
            <person name="Ding Y."/>
            <person name="Zhao Y."/>
            <person name="Bi W."/>
            <person name="Wu M."/>
            <person name="Zhao G."/>
            <person name="Gong Y."/>
            <person name="Li W."/>
            <person name="Zhang P."/>
        </authorList>
    </citation>
    <scope>NUCLEOTIDE SEQUENCE [LARGE SCALE GENOMIC DNA]</scope>
    <source>
        <strain evidence="9">DYQJB</strain>
        <tissue evidence="9">Leaf</tissue>
    </source>
</reference>
<protein>
    <recommendedName>
        <fullName evidence="8">Nuclear transcription factor Y subunit</fullName>
    </recommendedName>
</protein>
<dbReference type="Proteomes" id="UP001603857">
    <property type="component" value="Unassembled WGS sequence"/>
</dbReference>
<evidence type="ECO:0000256" key="7">
    <source>
        <dbReference type="ARBA" id="ARBA00025911"/>
    </source>
</evidence>
<dbReference type="PANTHER" id="PTHR12632">
    <property type="entry name" value="TRANSCRIPTION FACTOR NF-Y ALPHA-RELATED"/>
    <property type="match status" value="1"/>
</dbReference>
<sequence length="316" mass="35203">MIISESLLRLQSFKAQDENMHSFSFLPFFTGKWIVALSGKASASVEAMNCLCEKDSALFSSHSTSPFVLGCPSWGTCESQVQRSSMPTSLSFKVDVLPQQYHKSKTLSFQFQELDSSSIQSTDQSYLEVGSAPSGQISVHHSATGSTLGRTKGCAIRSCMGSQDFSFSTPQLDHSQSLAHIASHYADPCYSDQMSAAYGPQSKPVETASARIRLPLDVTEEPIYVNSKQYHAILRRRQHRAKLEAHNKPLKDRKPYLHESRHLHALKRARGAGGRFLNTKKDQQSKFTSANHSFTLMNLSAESKIHQMDKKLHGWC</sequence>
<keyword evidence="4" id="KW-0010">Activator</keyword>
<dbReference type="InterPro" id="IPR018362">
    <property type="entry name" value="CCAAT-binding_factor_CS"/>
</dbReference>
<accession>A0ABD1M8X4</accession>
<comment type="similarity">
    <text evidence="8">Belongs to the NFYA/HAP2 subunit family.</text>
</comment>
<evidence type="ECO:0000256" key="1">
    <source>
        <dbReference type="ARBA" id="ARBA00004123"/>
    </source>
</evidence>
<keyword evidence="6 8" id="KW-0539">Nucleus</keyword>
<evidence type="ECO:0000256" key="3">
    <source>
        <dbReference type="ARBA" id="ARBA00023125"/>
    </source>
</evidence>
<dbReference type="GO" id="GO:0005634">
    <property type="term" value="C:nucleus"/>
    <property type="evidence" value="ECO:0007669"/>
    <property type="project" value="UniProtKB-SubCell"/>
</dbReference>
<comment type="subunit">
    <text evidence="7">Heterotrimeric transcription factor composed of three components, NF-YA, NF-YB and NF-YC. NF-YB and NF-YC must interact and dimerize for NF-YA association and DNA binding.</text>
</comment>
<evidence type="ECO:0000256" key="8">
    <source>
        <dbReference type="RuleBase" id="RU367155"/>
    </source>
</evidence>
<comment type="subcellular location">
    <subcellularLocation>
        <location evidence="1 8">Nucleus</location>
    </subcellularLocation>
</comment>
<comment type="function">
    <text evidence="8">Component of the sequence-specific heterotrimeric transcription factor (NF-Y) which specifically recognizes a 5'-CCAAT-3' box motif found in the promoters of its target genes.</text>
</comment>
<proteinExistence type="inferred from homology"/>
<evidence type="ECO:0000256" key="4">
    <source>
        <dbReference type="ARBA" id="ARBA00023159"/>
    </source>
</evidence>
<comment type="caution">
    <text evidence="9">The sequence shown here is derived from an EMBL/GenBank/DDBJ whole genome shotgun (WGS) entry which is preliminary data.</text>
</comment>
<keyword evidence="3 8" id="KW-0238">DNA-binding</keyword>
<dbReference type="InterPro" id="IPR001289">
    <property type="entry name" value="NFYA"/>
</dbReference>
<evidence type="ECO:0000256" key="5">
    <source>
        <dbReference type="ARBA" id="ARBA00023163"/>
    </source>
</evidence>
<keyword evidence="10" id="KW-1185">Reference proteome</keyword>
<organism evidence="9 10">
    <name type="scientific">Flemingia macrophylla</name>
    <dbReference type="NCBI Taxonomy" id="520843"/>
    <lineage>
        <taxon>Eukaryota</taxon>
        <taxon>Viridiplantae</taxon>
        <taxon>Streptophyta</taxon>
        <taxon>Embryophyta</taxon>
        <taxon>Tracheophyta</taxon>
        <taxon>Spermatophyta</taxon>
        <taxon>Magnoliopsida</taxon>
        <taxon>eudicotyledons</taxon>
        <taxon>Gunneridae</taxon>
        <taxon>Pentapetalae</taxon>
        <taxon>rosids</taxon>
        <taxon>fabids</taxon>
        <taxon>Fabales</taxon>
        <taxon>Fabaceae</taxon>
        <taxon>Papilionoideae</taxon>
        <taxon>50 kb inversion clade</taxon>
        <taxon>NPAAA clade</taxon>
        <taxon>indigoferoid/millettioid clade</taxon>
        <taxon>Phaseoleae</taxon>
        <taxon>Flemingia</taxon>
    </lineage>
</organism>
<evidence type="ECO:0000313" key="10">
    <source>
        <dbReference type="Proteomes" id="UP001603857"/>
    </source>
</evidence>
<dbReference type="PROSITE" id="PS00686">
    <property type="entry name" value="NFYA_HAP2_1"/>
    <property type="match status" value="1"/>
</dbReference>
<dbReference type="AlphaFoldDB" id="A0ABD1M8X4"/>
<evidence type="ECO:0000256" key="6">
    <source>
        <dbReference type="ARBA" id="ARBA00023242"/>
    </source>
</evidence>